<accession>A0ABS1LDF3</accession>
<dbReference type="Gene3D" id="3.40.50.1980">
    <property type="entry name" value="Nitrogenase molybdenum iron protein domain"/>
    <property type="match status" value="2"/>
</dbReference>
<dbReference type="PANTHER" id="PTHR42953">
    <property type="entry name" value="HIGH-AFFINITY ZINC UPTAKE SYSTEM PROTEIN ZNUA-RELATED"/>
    <property type="match status" value="1"/>
</dbReference>
<gene>
    <name evidence="5" type="ORF">JI751_18720</name>
</gene>
<dbReference type="InterPro" id="IPR006127">
    <property type="entry name" value="ZnuA-like"/>
</dbReference>
<evidence type="ECO:0000256" key="3">
    <source>
        <dbReference type="ARBA" id="ARBA00022729"/>
    </source>
</evidence>
<dbReference type="InterPro" id="IPR050492">
    <property type="entry name" value="Bact_metal-bind_prot9"/>
</dbReference>
<organism evidence="5 6">
    <name type="scientific">Nocardioides baculatus</name>
    <dbReference type="NCBI Taxonomy" id="2801337"/>
    <lineage>
        <taxon>Bacteria</taxon>
        <taxon>Bacillati</taxon>
        <taxon>Actinomycetota</taxon>
        <taxon>Actinomycetes</taxon>
        <taxon>Propionibacteriales</taxon>
        <taxon>Nocardioidaceae</taxon>
        <taxon>Nocardioides</taxon>
    </lineage>
</organism>
<evidence type="ECO:0000256" key="1">
    <source>
        <dbReference type="ARBA" id="ARBA00011028"/>
    </source>
</evidence>
<dbReference type="SUPFAM" id="SSF53807">
    <property type="entry name" value="Helical backbone' metal receptor"/>
    <property type="match status" value="1"/>
</dbReference>
<keyword evidence="3 4" id="KW-0732">Signal</keyword>
<evidence type="ECO:0000256" key="4">
    <source>
        <dbReference type="SAM" id="SignalP"/>
    </source>
</evidence>
<dbReference type="Proteomes" id="UP000636918">
    <property type="component" value="Unassembled WGS sequence"/>
</dbReference>
<reference evidence="5 6" key="1">
    <citation type="submission" date="2021-01" db="EMBL/GenBank/DDBJ databases">
        <title>Genome seq and assembly of Nocardiodes sp. G10.</title>
        <authorList>
            <person name="Chhetri G."/>
        </authorList>
    </citation>
    <scope>NUCLEOTIDE SEQUENCE [LARGE SCALE GENOMIC DNA]</scope>
    <source>
        <strain evidence="5 6">G10</strain>
    </source>
</reference>
<feature type="chain" id="PRO_5046148625" evidence="4">
    <location>
        <begin position="18"/>
        <end position="308"/>
    </location>
</feature>
<name>A0ABS1LDF3_9ACTN</name>
<keyword evidence="6" id="KW-1185">Reference proteome</keyword>
<dbReference type="EMBL" id="JAERSG010000006">
    <property type="protein sequence ID" value="MBL0749660.1"/>
    <property type="molecule type" value="Genomic_DNA"/>
</dbReference>
<evidence type="ECO:0000256" key="2">
    <source>
        <dbReference type="ARBA" id="ARBA00022448"/>
    </source>
</evidence>
<dbReference type="RefSeq" id="WP_201940046.1">
    <property type="nucleotide sequence ID" value="NZ_JAERSG010000006.1"/>
</dbReference>
<comment type="caution">
    <text evidence="5">The sequence shown here is derived from an EMBL/GenBank/DDBJ whole genome shotgun (WGS) entry which is preliminary data.</text>
</comment>
<evidence type="ECO:0000313" key="5">
    <source>
        <dbReference type="EMBL" id="MBL0749660.1"/>
    </source>
</evidence>
<dbReference type="PANTHER" id="PTHR42953:SF3">
    <property type="entry name" value="HIGH-AFFINITY ZINC UPTAKE SYSTEM PROTEIN ZNUA"/>
    <property type="match status" value="1"/>
</dbReference>
<protein>
    <submittedName>
        <fullName evidence="5">Zinc ABC transporter substrate-binding protein</fullName>
    </submittedName>
</protein>
<comment type="similarity">
    <text evidence="1">Belongs to the bacterial solute-binding protein 9 family.</text>
</comment>
<dbReference type="Pfam" id="PF01297">
    <property type="entry name" value="ZnuA"/>
    <property type="match status" value="1"/>
</dbReference>
<evidence type="ECO:0000313" key="6">
    <source>
        <dbReference type="Proteomes" id="UP000636918"/>
    </source>
</evidence>
<feature type="signal peptide" evidence="4">
    <location>
        <begin position="1"/>
        <end position="17"/>
    </location>
</feature>
<sequence length="308" mass="32468">MLSVIRPVALATTLASALLLAGCGGPADDAGNGRSAVAAFYPLAWVTGRVAGDGWTVDNLTAPGTEPHDLELGIKQTAAVAEADLVVLEHDFQPAVDENVETNAPDAAVVDAAEVVDLMPASEHEHEHEEAGHDHGDLDPHFWQDPLLMADLADAVADRLAELDPDGATTYADNAAELRTELETLDQEYADGLATCERTTTVVSHEAFSYLSRYGLTFEAIAGLSPDAEPTPADLARLQDLITTDGITTVFSERLASTKMADSLAGDLGLETAVLDPIEGLSDETADEDYLSLMGENLDALRTANACQ</sequence>
<dbReference type="PROSITE" id="PS51257">
    <property type="entry name" value="PROKAR_LIPOPROTEIN"/>
    <property type="match status" value="1"/>
</dbReference>
<proteinExistence type="inferred from homology"/>
<keyword evidence="2" id="KW-0813">Transport</keyword>